<feature type="compositionally biased region" description="Polar residues" evidence="1">
    <location>
        <begin position="56"/>
        <end position="72"/>
    </location>
</feature>
<comment type="caution">
    <text evidence="2">The sequence shown here is derived from an EMBL/GenBank/DDBJ whole genome shotgun (WGS) entry which is preliminary data.</text>
</comment>
<reference evidence="2 3" key="1">
    <citation type="submission" date="2019-11" db="EMBL/GenBank/DDBJ databases">
        <title>Whole genome sequence of Oryza granulata.</title>
        <authorList>
            <person name="Li W."/>
        </authorList>
    </citation>
    <scope>NUCLEOTIDE SEQUENCE [LARGE SCALE GENOMIC DNA]</scope>
    <source>
        <strain evidence="3">cv. Menghai</strain>
        <tissue evidence="2">Leaf</tissue>
    </source>
</reference>
<dbReference type="AlphaFoldDB" id="A0A6G1EMT9"/>
<dbReference type="EMBL" id="SPHZ02000003">
    <property type="protein sequence ID" value="KAF0925937.1"/>
    <property type="molecule type" value="Genomic_DNA"/>
</dbReference>
<protein>
    <submittedName>
        <fullName evidence="2">Uncharacterized protein</fullName>
    </submittedName>
</protein>
<feature type="region of interest" description="Disordered" evidence="1">
    <location>
        <begin position="1"/>
        <end position="22"/>
    </location>
</feature>
<feature type="region of interest" description="Disordered" evidence="1">
    <location>
        <begin position="56"/>
        <end position="94"/>
    </location>
</feature>
<sequence length="94" mass="10385">MHGFRASQPPHHRRCNGSEQEKPMIDRQLRISAIPGASAPAAMVVVQPCSCKHIQQSAKDQEQAITRQQQQLRKGERKDHMQVATGDAGCSLLS</sequence>
<evidence type="ECO:0000313" key="2">
    <source>
        <dbReference type="EMBL" id="KAF0925937.1"/>
    </source>
</evidence>
<evidence type="ECO:0000313" key="3">
    <source>
        <dbReference type="Proteomes" id="UP000479710"/>
    </source>
</evidence>
<dbReference type="Proteomes" id="UP000479710">
    <property type="component" value="Unassembled WGS sequence"/>
</dbReference>
<evidence type="ECO:0000256" key="1">
    <source>
        <dbReference type="SAM" id="MobiDB-lite"/>
    </source>
</evidence>
<keyword evidence="3" id="KW-1185">Reference proteome</keyword>
<proteinExistence type="predicted"/>
<gene>
    <name evidence="2" type="ORF">E2562_018739</name>
</gene>
<organism evidence="2 3">
    <name type="scientific">Oryza meyeriana var. granulata</name>
    <dbReference type="NCBI Taxonomy" id="110450"/>
    <lineage>
        <taxon>Eukaryota</taxon>
        <taxon>Viridiplantae</taxon>
        <taxon>Streptophyta</taxon>
        <taxon>Embryophyta</taxon>
        <taxon>Tracheophyta</taxon>
        <taxon>Spermatophyta</taxon>
        <taxon>Magnoliopsida</taxon>
        <taxon>Liliopsida</taxon>
        <taxon>Poales</taxon>
        <taxon>Poaceae</taxon>
        <taxon>BOP clade</taxon>
        <taxon>Oryzoideae</taxon>
        <taxon>Oryzeae</taxon>
        <taxon>Oryzinae</taxon>
        <taxon>Oryza</taxon>
        <taxon>Oryza meyeriana</taxon>
    </lineage>
</organism>
<accession>A0A6G1EMT9</accession>
<name>A0A6G1EMT9_9ORYZ</name>